<feature type="transmembrane region" description="Helical" evidence="1">
    <location>
        <begin position="36"/>
        <end position="55"/>
    </location>
</feature>
<evidence type="ECO:0000313" key="3">
    <source>
        <dbReference type="Proteomes" id="UP001596161"/>
    </source>
</evidence>
<feature type="transmembrane region" description="Helical" evidence="1">
    <location>
        <begin position="109"/>
        <end position="130"/>
    </location>
</feature>
<dbReference type="EMBL" id="JBHSKT010000013">
    <property type="protein sequence ID" value="MFC5272189.1"/>
    <property type="molecule type" value="Genomic_DNA"/>
</dbReference>
<evidence type="ECO:0000256" key="1">
    <source>
        <dbReference type="SAM" id="Phobius"/>
    </source>
</evidence>
<keyword evidence="3" id="KW-1185">Reference proteome</keyword>
<accession>A0ABW0EH50</accession>
<evidence type="ECO:0000313" key="2">
    <source>
        <dbReference type="EMBL" id="MFC5272189.1"/>
    </source>
</evidence>
<keyword evidence="1" id="KW-1133">Transmembrane helix</keyword>
<proteinExistence type="predicted"/>
<organism evidence="2 3">
    <name type="scientific">Adhaeribacter terreus</name>
    <dbReference type="NCBI Taxonomy" id="529703"/>
    <lineage>
        <taxon>Bacteria</taxon>
        <taxon>Pseudomonadati</taxon>
        <taxon>Bacteroidota</taxon>
        <taxon>Cytophagia</taxon>
        <taxon>Cytophagales</taxon>
        <taxon>Hymenobacteraceae</taxon>
        <taxon>Adhaeribacter</taxon>
    </lineage>
</organism>
<feature type="transmembrane region" description="Helical" evidence="1">
    <location>
        <begin position="76"/>
        <end position="97"/>
    </location>
</feature>
<keyword evidence="1" id="KW-0472">Membrane</keyword>
<reference evidence="3" key="1">
    <citation type="journal article" date="2019" name="Int. J. Syst. Evol. Microbiol.">
        <title>The Global Catalogue of Microorganisms (GCM) 10K type strain sequencing project: providing services to taxonomists for standard genome sequencing and annotation.</title>
        <authorList>
            <consortium name="The Broad Institute Genomics Platform"/>
            <consortium name="The Broad Institute Genome Sequencing Center for Infectious Disease"/>
            <person name="Wu L."/>
            <person name="Ma J."/>
        </authorList>
    </citation>
    <scope>NUCLEOTIDE SEQUENCE [LARGE SCALE GENOMIC DNA]</scope>
    <source>
        <strain evidence="3">KACC 12602</strain>
    </source>
</reference>
<keyword evidence="1" id="KW-0812">Transmembrane</keyword>
<dbReference type="RefSeq" id="WP_378018548.1">
    <property type="nucleotide sequence ID" value="NZ_JBHSKT010000013.1"/>
</dbReference>
<feature type="transmembrane region" description="Helical" evidence="1">
    <location>
        <begin position="142"/>
        <end position="161"/>
    </location>
</feature>
<name>A0ABW0EH50_9BACT</name>
<sequence length="162" mass="18667">MNFVYTRSNIFRGFLIYASGDTAAALLQNQFTVTRMLGMMVLGATLYAFEIPNYFRWLDGKLVKTNSLKNALQRTLLSLAYFSPLWIARHMFFIKLFSGNFHEISWDLFRIAAISFVVNLPVSLSANYLIQNKVPYRHRFMASALFSAIMAVYFALAATWFK</sequence>
<dbReference type="Proteomes" id="UP001596161">
    <property type="component" value="Unassembled WGS sequence"/>
</dbReference>
<protein>
    <submittedName>
        <fullName evidence="2">Uncharacterized protein</fullName>
    </submittedName>
</protein>
<comment type="caution">
    <text evidence="2">The sequence shown here is derived from an EMBL/GenBank/DDBJ whole genome shotgun (WGS) entry which is preliminary data.</text>
</comment>
<gene>
    <name evidence="2" type="ORF">ACFPIB_16360</name>
</gene>